<dbReference type="InterPro" id="IPR013103">
    <property type="entry name" value="RVT_2"/>
</dbReference>
<evidence type="ECO:0000256" key="1">
    <source>
        <dbReference type="SAM" id="Phobius"/>
    </source>
</evidence>
<dbReference type="Proteomes" id="UP000288805">
    <property type="component" value="Unassembled WGS sequence"/>
</dbReference>
<feature type="domain" description="Reverse transcriptase Ty1/copia-type" evidence="2">
    <location>
        <begin position="188"/>
        <end position="271"/>
    </location>
</feature>
<evidence type="ECO:0000313" key="3">
    <source>
        <dbReference type="EMBL" id="RVW62272.1"/>
    </source>
</evidence>
<keyword evidence="1" id="KW-0812">Transmembrane</keyword>
<dbReference type="EMBL" id="QGNW01000779">
    <property type="protein sequence ID" value="RVW62272.1"/>
    <property type="molecule type" value="Genomic_DNA"/>
</dbReference>
<dbReference type="CDD" id="cd09272">
    <property type="entry name" value="RNase_HI_RT_Ty1"/>
    <property type="match status" value="2"/>
</dbReference>
<proteinExistence type="predicted"/>
<keyword evidence="1" id="KW-0472">Membrane</keyword>
<dbReference type="InterPro" id="IPR043502">
    <property type="entry name" value="DNA/RNA_pol_sf"/>
</dbReference>
<evidence type="ECO:0000259" key="2">
    <source>
        <dbReference type="Pfam" id="PF07727"/>
    </source>
</evidence>
<reference evidence="3 4" key="1">
    <citation type="journal article" date="2018" name="PLoS Genet.">
        <title>Population sequencing reveals clonal diversity and ancestral inbreeding in the grapevine cultivar Chardonnay.</title>
        <authorList>
            <person name="Roach M.J."/>
            <person name="Johnson D.L."/>
            <person name="Bohlmann J."/>
            <person name="van Vuuren H.J."/>
            <person name="Jones S.J."/>
            <person name="Pretorius I.S."/>
            <person name="Schmidt S.A."/>
            <person name="Borneman A.R."/>
        </authorList>
    </citation>
    <scope>NUCLEOTIDE SEQUENCE [LARGE SCALE GENOMIC DNA]</scope>
    <source>
        <strain evidence="4">cv. Chardonnay</strain>
        <tissue evidence="3">Leaf</tissue>
    </source>
</reference>
<comment type="caution">
    <text evidence="3">The sequence shown here is derived from an EMBL/GenBank/DDBJ whole genome shotgun (WGS) entry which is preliminary data.</text>
</comment>
<dbReference type="SUPFAM" id="SSF56672">
    <property type="entry name" value="DNA/RNA polymerases"/>
    <property type="match status" value="1"/>
</dbReference>
<keyword evidence="1" id="KW-1133">Transmembrane helix</keyword>
<evidence type="ECO:0000313" key="4">
    <source>
        <dbReference type="Proteomes" id="UP000288805"/>
    </source>
</evidence>
<gene>
    <name evidence="3" type="primary">RE1_1410</name>
    <name evidence="3" type="ORF">CK203_058534</name>
</gene>
<dbReference type="AlphaFoldDB" id="A0A438FQP6"/>
<dbReference type="PANTHER" id="PTHR11439:SF497">
    <property type="entry name" value="CYSTEINE-RICH RLK (RECEPTOR-LIKE PROTEIN KINASE) 8"/>
    <property type="match status" value="1"/>
</dbReference>
<accession>A0A438FQP6</accession>
<name>A0A438FQP6_VITVI</name>
<dbReference type="PANTHER" id="PTHR11439">
    <property type="entry name" value="GAG-POL-RELATED RETROTRANSPOSON"/>
    <property type="match status" value="1"/>
</dbReference>
<dbReference type="Pfam" id="PF07727">
    <property type="entry name" value="RVT_2"/>
    <property type="match status" value="1"/>
</dbReference>
<organism evidence="3 4">
    <name type="scientific">Vitis vinifera</name>
    <name type="common">Grape</name>
    <dbReference type="NCBI Taxonomy" id="29760"/>
    <lineage>
        <taxon>Eukaryota</taxon>
        <taxon>Viridiplantae</taxon>
        <taxon>Streptophyta</taxon>
        <taxon>Embryophyta</taxon>
        <taxon>Tracheophyta</taxon>
        <taxon>Spermatophyta</taxon>
        <taxon>Magnoliopsida</taxon>
        <taxon>eudicotyledons</taxon>
        <taxon>Gunneridae</taxon>
        <taxon>Pentapetalae</taxon>
        <taxon>rosids</taxon>
        <taxon>Vitales</taxon>
        <taxon>Vitaceae</taxon>
        <taxon>Viteae</taxon>
        <taxon>Vitis</taxon>
    </lineage>
</organism>
<feature type="transmembrane region" description="Helical" evidence="1">
    <location>
        <begin position="350"/>
        <end position="370"/>
    </location>
</feature>
<protein>
    <submittedName>
        <fullName evidence="3">Retrovirus-related Pol polyprotein from transposon RE1</fullName>
    </submittedName>
</protein>
<sequence>MEVNVKYRKDEKDLLDDPTLYMRLFDASFAIFEVHLLLGCYFLLAHLFNLLPIVMLIGLGVQIHVDLLRVGELGFPHTTSIHLHADNTNAIQIGTNPAFHERTKHIEVFCHSIRDTLESRVISLSHISSDLQVADVFTKALTRQRHQFLVGKLFSAYRAKSRVLEGEIQEVEVGRGRNEGEGGQLNDTAVLLLVYVDDIIITGTDCGLITKLQWLLHATFHMKDLGQLTYFLGLEVHHRASGIFVNQHKYIQDFITLAGLEDTSSVDTPIEVNVKYRKDEEDILDDHTLYLRLVGSLIYLTTTRPDISYVFIRFTYSWLFFPTGSSLQLVAYSDADWAEYRAMSTACLKLYGYVVFLRSLGFLILLLIPLHADNTNAIQIGTHPAFHERTKHIEIFCHSIQDTLESRVISLPHISFDLQVADVFTKALTQQRH</sequence>